<comment type="subcellular location">
    <subcellularLocation>
        <location evidence="1">Cell membrane</location>
        <topology evidence="1">Multi-pass membrane protein</topology>
    </subcellularLocation>
</comment>
<dbReference type="RefSeq" id="WP_118874796.1">
    <property type="nucleotide sequence ID" value="NZ_QWEI01000001.1"/>
</dbReference>
<proteinExistence type="predicted"/>
<evidence type="ECO:0000313" key="8">
    <source>
        <dbReference type="Proteomes" id="UP000265692"/>
    </source>
</evidence>
<evidence type="ECO:0000256" key="6">
    <source>
        <dbReference type="SAM" id="Phobius"/>
    </source>
</evidence>
<feature type="transmembrane region" description="Helical" evidence="6">
    <location>
        <begin position="91"/>
        <end position="111"/>
    </location>
</feature>
<dbReference type="EMBL" id="QWEI01000001">
    <property type="protein sequence ID" value="RHW39786.1"/>
    <property type="molecule type" value="Genomic_DNA"/>
</dbReference>
<keyword evidence="3 6" id="KW-0812">Transmembrane</keyword>
<keyword evidence="4 6" id="KW-1133">Transmembrane helix</keyword>
<sequence>MKEVKAVIYIISTVLVYILMYQLHKRYPYAFLLPILTTTIVLVAALLLFEIPFSEYMEGGKYIQHLLGPAVVALAYPLYNQRHLISKFKYTILSGIFIAMISGLLSVYFILKALKLEERFILTSLPKSLTTPIAMQVSESIGGIPSLTAVFVMIAGFTGALFGPILYKMLKVNSPISRGISMGSASHGVGISKLKDYGEEDLSMGSLSMGLSAVIGAILCPIFVFFFF</sequence>
<evidence type="ECO:0000256" key="3">
    <source>
        <dbReference type="ARBA" id="ARBA00022692"/>
    </source>
</evidence>
<protein>
    <submittedName>
        <fullName evidence="7">LrgB family protein</fullName>
    </submittedName>
</protein>
<feature type="transmembrane region" description="Helical" evidence="6">
    <location>
        <begin position="62"/>
        <end position="79"/>
    </location>
</feature>
<name>A0A396SDW4_9BACL</name>
<dbReference type="OrthoDB" id="9811701at2"/>
<comment type="caution">
    <text evidence="7">The sequence shown here is derived from an EMBL/GenBank/DDBJ whole genome shotgun (WGS) entry which is preliminary data.</text>
</comment>
<evidence type="ECO:0000313" key="7">
    <source>
        <dbReference type="EMBL" id="RHW39786.1"/>
    </source>
</evidence>
<gene>
    <name evidence="7" type="ORF">D1B33_02745</name>
</gene>
<feature type="transmembrane region" description="Helical" evidence="6">
    <location>
        <begin position="144"/>
        <end position="167"/>
    </location>
</feature>
<dbReference type="PANTHER" id="PTHR30249">
    <property type="entry name" value="PUTATIVE SEROTONIN TRANSPORTER"/>
    <property type="match status" value="1"/>
</dbReference>
<evidence type="ECO:0000256" key="5">
    <source>
        <dbReference type="ARBA" id="ARBA00023136"/>
    </source>
</evidence>
<feature type="transmembrane region" description="Helical" evidence="6">
    <location>
        <begin position="30"/>
        <end position="50"/>
    </location>
</feature>
<dbReference type="Pfam" id="PF04172">
    <property type="entry name" value="LrgB"/>
    <property type="match status" value="1"/>
</dbReference>
<dbReference type="InterPro" id="IPR007300">
    <property type="entry name" value="CidB/LrgB"/>
</dbReference>
<keyword evidence="2" id="KW-1003">Cell membrane</keyword>
<organism evidence="7 8">
    <name type="scientific">Ureibacillus yapensis</name>
    <dbReference type="NCBI Taxonomy" id="2304605"/>
    <lineage>
        <taxon>Bacteria</taxon>
        <taxon>Bacillati</taxon>
        <taxon>Bacillota</taxon>
        <taxon>Bacilli</taxon>
        <taxon>Bacillales</taxon>
        <taxon>Caryophanaceae</taxon>
        <taxon>Ureibacillus</taxon>
    </lineage>
</organism>
<dbReference type="AlphaFoldDB" id="A0A396SDW4"/>
<keyword evidence="5 6" id="KW-0472">Membrane</keyword>
<evidence type="ECO:0000256" key="2">
    <source>
        <dbReference type="ARBA" id="ARBA00022475"/>
    </source>
</evidence>
<dbReference type="PANTHER" id="PTHR30249:SF17">
    <property type="entry name" value="HOLIN-LIKE PROTEIN CIDB"/>
    <property type="match status" value="1"/>
</dbReference>
<feature type="transmembrane region" description="Helical" evidence="6">
    <location>
        <begin position="202"/>
        <end position="227"/>
    </location>
</feature>
<accession>A0A396SDW4</accession>
<reference evidence="7 8" key="1">
    <citation type="submission" date="2018-08" db="EMBL/GenBank/DDBJ databases">
        <title>Lysinibacillus sp. YLB-03 draft genome sequence.</title>
        <authorList>
            <person name="Yu L."/>
        </authorList>
    </citation>
    <scope>NUCLEOTIDE SEQUENCE [LARGE SCALE GENOMIC DNA]</scope>
    <source>
        <strain evidence="7 8">YLB-03</strain>
    </source>
</reference>
<feature type="transmembrane region" description="Helical" evidence="6">
    <location>
        <begin position="6"/>
        <end position="23"/>
    </location>
</feature>
<evidence type="ECO:0000256" key="4">
    <source>
        <dbReference type="ARBA" id="ARBA00022989"/>
    </source>
</evidence>
<dbReference type="Proteomes" id="UP000265692">
    <property type="component" value="Unassembled WGS sequence"/>
</dbReference>
<dbReference type="GO" id="GO:0005886">
    <property type="term" value="C:plasma membrane"/>
    <property type="evidence" value="ECO:0007669"/>
    <property type="project" value="UniProtKB-SubCell"/>
</dbReference>
<keyword evidence="8" id="KW-1185">Reference proteome</keyword>
<evidence type="ECO:0000256" key="1">
    <source>
        <dbReference type="ARBA" id="ARBA00004651"/>
    </source>
</evidence>